<dbReference type="KEGG" id="als:DJ013_15110"/>
<dbReference type="Proteomes" id="UP000249873">
    <property type="component" value="Chromosome"/>
</dbReference>
<keyword evidence="2" id="KW-1185">Reference proteome</keyword>
<dbReference type="Pfam" id="PF13618">
    <property type="entry name" value="Gluconate_2-dh3"/>
    <property type="match status" value="1"/>
</dbReference>
<protein>
    <submittedName>
        <fullName evidence="1">Multidrug ABC transporter permease</fullName>
    </submittedName>
</protein>
<dbReference type="InterPro" id="IPR027056">
    <property type="entry name" value="Gluconate_2DH_su3"/>
</dbReference>
<name>A0A2Z4GE68_9BACT</name>
<dbReference type="PROSITE" id="PS51257">
    <property type="entry name" value="PROKAR_LIPOPROTEIN"/>
    <property type="match status" value="1"/>
</dbReference>
<dbReference type="AlphaFoldDB" id="A0A2Z4GE68"/>
<reference evidence="1 2" key="1">
    <citation type="submission" date="2018-05" db="EMBL/GenBank/DDBJ databases">
        <title>Complete genome sequence of Arcticibacterium luteifluviistationis SM1504T, a cytophagaceae bacterium isolated from Arctic surface seawater.</title>
        <authorList>
            <person name="Li Y."/>
            <person name="Qin Q.-L."/>
        </authorList>
    </citation>
    <scope>NUCLEOTIDE SEQUENCE [LARGE SCALE GENOMIC DNA]</scope>
    <source>
        <strain evidence="1 2">SM1504</strain>
    </source>
</reference>
<proteinExistence type="predicted"/>
<organism evidence="1 2">
    <name type="scientific">Arcticibacterium luteifluviistationis</name>
    <dbReference type="NCBI Taxonomy" id="1784714"/>
    <lineage>
        <taxon>Bacteria</taxon>
        <taxon>Pseudomonadati</taxon>
        <taxon>Bacteroidota</taxon>
        <taxon>Cytophagia</taxon>
        <taxon>Cytophagales</taxon>
        <taxon>Leadbetterellaceae</taxon>
        <taxon>Arcticibacterium</taxon>
    </lineage>
</organism>
<dbReference type="EMBL" id="CP029480">
    <property type="protein sequence ID" value="AWV99417.1"/>
    <property type="molecule type" value="Genomic_DNA"/>
</dbReference>
<gene>
    <name evidence="1" type="ORF">DJ013_15110</name>
</gene>
<evidence type="ECO:0000313" key="1">
    <source>
        <dbReference type="EMBL" id="AWV99417.1"/>
    </source>
</evidence>
<sequence length="194" mass="21534">MQRREALKQTALFGVATALFPSLLQSCKETSRLNWQPQFLSVKHAELVSSLVDTLLPKTETPGALEMKVDMFIDLVYGKLNGEAGQETMDKGMDDFDARCKEKFGDRFADLSPENKAEFLKMEEANSPKFNGSIWGTAAGKQEPVGFYRNLKSTALWGYFSSEEIGLKVLTYDPVPGPYQGCIPLAEVGNTYSL</sequence>
<dbReference type="OrthoDB" id="6385145at2"/>
<accession>A0A2Z4GE68</accession>
<dbReference type="RefSeq" id="WP_111372786.1">
    <property type="nucleotide sequence ID" value="NZ_CP029480.1"/>
</dbReference>
<evidence type="ECO:0000313" key="2">
    <source>
        <dbReference type="Proteomes" id="UP000249873"/>
    </source>
</evidence>